<evidence type="ECO:0000313" key="3">
    <source>
        <dbReference type="Proteomes" id="UP000193083"/>
    </source>
</evidence>
<dbReference type="AlphaFoldDB" id="A0A1X7NPH8"/>
<evidence type="ECO:0008006" key="4">
    <source>
        <dbReference type="Google" id="ProtNLM"/>
    </source>
</evidence>
<dbReference type="Proteomes" id="UP000193083">
    <property type="component" value="Unassembled WGS sequence"/>
</dbReference>
<dbReference type="Gene3D" id="2.40.50.90">
    <property type="match status" value="1"/>
</dbReference>
<gene>
    <name evidence="2" type="ORF">SAMN02982922_2156</name>
</gene>
<dbReference type="EMBL" id="FXBL01000004">
    <property type="protein sequence ID" value="SMH39362.1"/>
    <property type="molecule type" value="Genomic_DNA"/>
</dbReference>
<feature type="signal peptide" evidence="1">
    <location>
        <begin position="1"/>
        <end position="20"/>
    </location>
</feature>
<feature type="chain" id="PRO_5010871273" description="Micrococcal nuclease-like nuclease" evidence="1">
    <location>
        <begin position="21"/>
        <end position="130"/>
    </location>
</feature>
<evidence type="ECO:0000256" key="1">
    <source>
        <dbReference type="SAM" id="SignalP"/>
    </source>
</evidence>
<organism evidence="2 3">
    <name type="scientific">Mesorhizobium australicum</name>
    <dbReference type="NCBI Taxonomy" id="536018"/>
    <lineage>
        <taxon>Bacteria</taxon>
        <taxon>Pseudomonadati</taxon>
        <taxon>Pseudomonadota</taxon>
        <taxon>Alphaproteobacteria</taxon>
        <taxon>Hyphomicrobiales</taxon>
        <taxon>Phyllobacteriaceae</taxon>
        <taxon>Mesorhizobium</taxon>
    </lineage>
</organism>
<dbReference type="RefSeq" id="WP_085464165.1">
    <property type="nucleotide sequence ID" value="NZ_FXBL01000004.1"/>
</dbReference>
<proteinExistence type="predicted"/>
<dbReference type="SUPFAM" id="SSF50199">
    <property type="entry name" value="Staphylococcal nuclease"/>
    <property type="match status" value="1"/>
</dbReference>
<accession>A0A1X7NPH8</accession>
<protein>
    <recommendedName>
        <fullName evidence="4">Micrococcal nuclease-like nuclease</fullName>
    </recommendedName>
</protein>
<dbReference type="OrthoDB" id="7469880at2"/>
<dbReference type="InterPro" id="IPR035437">
    <property type="entry name" value="SNase_OB-fold_sf"/>
</dbReference>
<name>A0A1X7NPH8_9HYPH</name>
<keyword evidence="1" id="KW-0732">Signal</keyword>
<keyword evidence="3" id="KW-1185">Reference proteome</keyword>
<sequence>MKTWTLAALLVLTPLIQAQAVEIVVTDGDSLDLDGRHVEIWGILAPQKSETCRTAAGIAWPCGERAFRQLSEAAADSSFACEEKEPGFVLCRAGGLDVGRLLVKEGLARARRDYVDVEARAREAKIGIWE</sequence>
<evidence type="ECO:0000313" key="2">
    <source>
        <dbReference type="EMBL" id="SMH39362.1"/>
    </source>
</evidence>
<reference evidence="2 3" key="1">
    <citation type="submission" date="2017-04" db="EMBL/GenBank/DDBJ databases">
        <authorList>
            <person name="Afonso C.L."/>
            <person name="Miller P.J."/>
            <person name="Scott M.A."/>
            <person name="Spackman E."/>
            <person name="Goraichik I."/>
            <person name="Dimitrov K.M."/>
            <person name="Suarez D.L."/>
            <person name="Swayne D.E."/>
        </authorList>
    </citation>
    <scope>NUCLEOTIDE SEQUENCE [LARGE SCALE GENOMIC DNA]</scope>
    <source>
        <strain evidence="2 3">B5P</strain>
    </source>
</reference>